<dbReference type="PANTHER" id="PTHR46457">
    <property type="entry name" value="DNA REPAIR PROTEIN RAD51 HOMOLOG 4"/>
    <property type="match status" value="1"/>
</dbReference>
<dbReference type="GeneID" id="108564733"/>
<dbReference type="Proteomes" id="UP000695000">
    <property type="component" value="Unplaced"/>
</dbReference>
<comment type="subcellular location">
    <subcellularLocation>
        <location evidence="1">Nucleus</location>
    </subcellularLocation>
</comment>
<feature type="domain" description="RecA family profile 1" evidence="3">
    <location>
        <begin position="78"/>
        <end position="232"/>
    </location>
</feature>
<dbReference type="Pfam" id="PF21794">
    <property type="entry name" value="RAD51D_N"/>
    <property type="match status" value="1"/>
</dbReference>
<evidence type="ECO:0000256" key="2">
    <source>
        <dbReference type="ARBA" id="ARBA00023242"/>
    </source>
</evidence>
<keyword evidence="2" id="KW-0539">Nucleus</keyword>
<organism evidence="4 5">
    <name type="scientific">Nicrophorus vespilloides</name>
    <name type="common">Boreal carrion beetle</name>
    <dbReference type="NCBI Taxonomy" id="110193"/>
    <lineage>
        <taxon>Eukaryota</taxon>
        <taxon>Metazoa</taxon>
        <taxon>Ecdysozoa</taxon>
        <taxon>Arthropoda</taxon>
        <taxon>Hexapoda</taxon>
        <taxon>Insecta</taxon>
        <taxon>Pterygota</taxon>
        <taxon>Neoptera</taxon>
        <taxon>Endopterygota</taxon>
        <taxon>Coleoptera</taxon>
        <taxon>Polyphaga</taxon>
        <taxon>Staphyliniformia</taxon>
        <taxon>Silphidae</taxon>
        <taxon>Nicrophorinae</taxon>
        <taxon>Nicrophorus</taxon>
    </lineage>
</organism>
<protein>
    <submittedName>
        <fullName evidence="5">DNA repair protein RAD51 homolog 4-like isoform X1</fullName>
    </submittedName>
</protein>
<sequence length="284" mass="32712">MSRLTTKTHPLLTKTILLNLSHKDVHIIHQFLQKDSKQLVTITKLTYKNIITIKKHILNKNAAYSYNALENYKDVLSKTATISSGIESFDSLLAGGFLTGKIYEICGAPTSGKTKLCTSILSNYLKKYCSNCFYLDTKNEIQSHLKFFPQRDSLKKLLIKQLWTIHDLINALYEIKSNLKQLKVRLIVLNSLPCLFYQIERNRANTLLTHAVNIMRFISKEYHITFIVTNLMTTWDNDLRLGCGQYWKTVPNTRINISQANDEYSLTILKSCDLREGNETLIKL</sequence>
<keyword evidence="4" id="KW-1185">Reference proteome</keyword>
<dbReference type="PANTHER" id="PTHR46457:SF1">
    <property type="entry name" value="DNA REPAIR PROTEIN RAD51 HOMOLOG 4"/>
    <property type="match status" value="1"/>
</dbReference>
<dbReference type="InterPro" id="IPR027417">
    <property type="entry name" value="P-loop_NTPase"/>
</dbReference>
<dbReference type="SUPFAM" id="SSF52540">
    <property type="entry name" value="P-loop containing nucleoside triphosphate hydrolases"/>
    <property type="match status" value="1"/>
</dbReference>
<dbReference type="InterPro" id="IPR014774">
    <property type="entry name" value="KaiC-like_dom"/>
</dbReference>
<accession>A0ABM1MXM7</accession>
<dbReference type="InterPro" id="IPR048943">
    <property type="entry name" value="RAD51D_N"/>
</dbReference>
<evidence type="ECO:0000259" key="3">
    <source>
        <dbReference type="PROSITE" id="PS50162"/>
    </source>
</evidence>
<name>A0ABM1MXM7_NICVS</name>
<gene>
    <name evidence="5" type="primary">LOC108564733</name>
</gene>
<evidence type="ECO:0000313" key="4">
    <source>
        <dbReference type="Proteomes" id="UP000695000"/>
    </source>
</evidence>
<proteinExistence type="predicted"/>
<dbReference type="InterPro" id="IPR020588">
    <property type="entry name" value="RecA_ATP-bd"/>
</dbReference>
<evidence type="ECO:0000313" key="5">
    <source>
        <dbReference type="RefSeq" id="XP_017779327.1"/>
    </source>
</evidence>
<dbReference type="RefSeq" id="XP_017779327.1">
    <property type="nucleotide sequence ID" value="XM_017923838.1"/>
</dbReference>
<evidence type="ECO:0000256" key="1">
    <source>
        <dbReference type="ARBA" id="ARBA00004123"/>
    </source>
</evidence>
<dbReference type="PROSITE" id="PS50162">
    <property type="entry name" value="RECA_2"/>
    <property type="match status" value="1"/>
</dbReference>
<reference evidence="5" key="1">
    <citation type="submission" date="2025-08" db="UniProtKB">
        <authorList>
            <consortium name="RefSeq"/>
        </authorList>
    </citation>
    <scope>IDENTIFICATION</scope>
    <source>
        <tissue evidence="5">Whole Larva</tissue>
    </source>
</reference>
<dbReference type="Gene3D" id="3.40.50.300">
    <property type="entry name" value="P-loop containing nucleotide triphosphate hydrolases"/>
    <property type="match status" value="1"/>
</dbReference>
<dbReference type="Pfam" id="PF06745">
    <property type="entry name" value="ATPase"/>
    <property type="match status" value="1"/>
</dbReference>
<dbReference type="InterPro" id="IPR051988">
    <property type="entry name" value="HRR_RAD51_Paralog"/>
</dbReference>